<dbReference type="EC" id="2.7.11.1" evidence="1"/>
<proteinExistence type="predicted"/>
<feature type="region of interest" description="Disordered" evidence="11">
    <location>
        <begin position="559"/>
        <end position="588"/>
    </location>
</feature>
<evidence type="ECO:0000256" key="5">
    <source>
        <dbReference type="ARBA" id="ARBA00022741"/>
    </source>
</evidence>
<dbReference type="FunFam" id="3.30.200.20:FF:001008">
    <property type="entry name" value="Serine/threonine-protein kinase cek1"/>
    <property type="match status" value="1"/>
</dbReference>
<dbReference type="PROSITE" id="PS50110">
    <property type="entry name" value="RESPONSE_REGULATORY"/>
    <property type="match status" value="1"/>
</dbReference>
<evidence type="ECO:0000256" key="9">
    <source>
        <dbReference type="ARBA" id="ARBA00048679"/>
    </source>
</evidence>
<evidence type="ECO:0000256" key="2">
    <source>
        <dbReference type="ARBA" id="ARBA00022527"/>
    </source>
</evidence>
<evidence type="ECO:0000256" key="1">
    <source>
        <dbReference type="ARBA" id="ARBA00012513"/>
    </source>
</evidence>
<evidence type="ECO:0000313" key="17">
    <source>
        <dbReference type="Proteomes" id="UP001152885"/>
    </source>
</evidence>
<feature type="region of interest" description="Disordered" evidence="11">
    <location>
        <begin position="924"/>
        <end position="949"/>
    </location>
</feature>
<keyword evidence="3" id="KW-0597">Phosphoprotein</keyword>
<dbReference type="GO" id="GO:1901992">
    <property type="term" value="P:positive regulation of mitotic cell cycle phase transition"/>
    <property type="evidence" value="ECO:0007669"/>
    <property type="project" value="UniProtKB-ARBA"/>
</dbReference>
<feature type="compositionally biased region" description="Low complexity" evidence="11">
    <location>
        <begin position="680"/>
        <end position="709"/>
    </location>
</feature>
<feature type="region of interest" description="Disordered" evidence="11">
    <location>
        <begin position="1315"/>
        <end position="1351"/>
    </location>
</feature>
<feature type="region of interest" description="Disordered" evidence="11">
    <location>
        <begin position="40"/>
        <end position="67"/>
    </location>
</feature>
<comment type="caution">
    <text evidence="10">Lacks conserved residue(s) required for the propagation of feature annotation.</text>
</comment>
<dbReference type="GO" id="GO:0000160">
    <property type="term" value="P:phosphorelay signal transduction system"/>
    <property type="evidence" value="ECO:0007669"/>
    <property type="project" value="InterPro"/>
</dbReference>
<feature type="region of interest" description="Disordered" evidence="11">
    <location>
        <begin position="1196"/>
        <end position="1276"/>
    </location>
</feature>
<dbReference type="Gene3D" id="3.30.200.20">
    <property type="entry name" value="Phosphorylase Kinase, domain 1"/>
    <property type="match status" value="1"/>
</dbReference>
<dbReference type="SUPFAM" id="SSF56112">
    <property type="entry name" value="Protein kinase-like (PK-like)"/>
    <property type="match status" value="1"/>
</dbReference>
<dbReference type="GO" id="GO:0005634">
    <property type="term" value="C:nucleus"/>
    <property type="evidence" value="ECO:0007669"/>
    <property type="project" value="TreeGrafter"/>
</dbReference>
<dbReference type="Gene3D" id="3.30.450.20">
    <property type="entry name" value="PAS domain"/>
    <property type="match status" value="1"/>
</dbReference>
<dbReference type="Pfam" id="PF00072">
    <property type="entry name" value="Response_reg"/>
    <property type="match status" value="1"/>
</dbReference>
<dbReference type="InterPro" id="IPR035965">
    <property type="entry name" value="PAS-like_dom_sf"/>
</dbReference>
<evidence type="ECO:0000259" key="13">
    <source>
        <dbReference type="PROSITE" id="PS50110"/>
    </source>
</evidence>
<feature type="compositionally biased region" description="Low complexity" evidence="11">
    <location>
        <begin position="929"/>
        <end position="942"/>
    </location>
</feature>
<evidence type="ECO:0000256" key="8">
    <source>
        <dbReference type="ARBA" id="ARBA00047899"/>
    </source>
</evidence>
<dbReference type="GO" id="GO:0005737">
    <property type="term" value="C:cytoplasm"/>
    <property type="evidence" value="ECO:0007669"/>
    <property type="project" value="TreeGrafter"/>
</dbReference>
<evidence type="ECO:0000259" key="15">
    <source>
        <dbReference type="PROSITE" id="PS51285"/>
    </source>
</evidence>
<dbReference type="PROSITE" id="PS50011">
    <property type="entry name" value="PROTEIN_KINASE_DOM"/>
    <property type="match status" value="1"/>
</dbReference>
<dbReference type="PROSITE" id="PS50112">
    <property type="entry name" value="PAS"/>
    <property type="match status" value="1"/>
</dbReference>
<dbReference type="InterPro" id="IPR008271">
    <property type="entry name" value="Ser/Thr_kinase_AS"/>
</dbReference>
<feature type="domain" description="Response regulatory" evidence="13">
    <location>
        <begin position="1358"/>
        <end position="1472"/>
    </location>
</feature>
<dbReference type="CDD" id="cd05611">
    <property type="entry name" value="STKc_Rim15_like"/>
    <property type="match status" value="1"/>
</dbReference>
<sequence length="1478" mass="165830">MSNNGPNHDELFHESVFGKSSYFHHPSERSVSPRNLTENQVNYSQERPLPTTIQHSNSSENAYDESNAPTYNTLEEQIDLRLASSNNPTIIMELDLDGKIRYLSKNWEYIIGTNVNKIINRSISKIIIGNNEEDYKIFNYAIESMIKDDISYKVKFITLTNHIQHDKNGNEVLNNLNDILGDHTIDENGSQTPNNSTDEVNNLNLPVEDYIPPEDEQSMDSEINLSPISSSLSNDGEIIELEAQGIIIHDAKTKLPSHSMWTIRPFIHLDLDLTLPNNLIDLLGFGSEIFEGYLMSLKDLGITDEENVPEPKSILCRICETNIPAWFIEKHSDLCILEHRANENLQNCHDELNDQKELIIKITESLALQSQSPQSLSEVSSNSISPTSSHSSVTSSGSSDSEISTLIYDYKGLPLPNVSIESSNSLANKILTKNFRKKTANTLIQSKKFPFGLLSKIIELCDEALVINPPIYNEDHIMAFSPNSEKSLNTIINPTNFETSDLSIKQIIHDTKDLIDEKLEALSRLVSILQYSDKIKKEVDVEVLKTVRDTVEKIRNQTEFSRSCTPEPEYNKTAPSKVISSPKPQNVVTPKDLLTKGVSLTSSTSSLSIYQPQPYSKQPEINDIDLSKRSSDNSPRFHSPIRHLSPAPYIENQNLTTLQKNKTPASSPLITTDNSDKKISNFSLNSSNSIPQSSSQKSSRPPLSPLLVSTQQPINKSSGIKDYEVIKPISKGAFGSVFLAKRKLTGDYVAIKCLRKRDMIAKNQVLNVKSERAVMMRQSDSPYVAQLYSSFQSKNYLYLVMEYLNGGDCGNLIKTLGVIGLDWSSKYIAEIIVGVDDLHKRGIIHRDLKPDNILIDKNGHLKLTDFGLSRLGVVGRQTTHRKSSTNEQSIELFRSSLDSSVTPFALSPGVETKPQSASSPTLAFLESFNNPSNNKSTSRSNSTDSPILKPIIPRTASESSFAIIDEDHHQQQPVNYALYNPESTESKKFVGTPDYLAPETIEGVGQSEASDWWSIGCILFEFLYGYPPFHSDTPEKVFNNILNCNIDWPNLSPEEDLNYCTPEAKDLIERLLTLNPEQRLGSNGADEIKQHPYFKNINWDTLFDEPGSFIPNSEDPESTDYFDQRGAAINQFPKEDNSSSDEEKSKNTDKSQPVRRERKNSKDPSEFGSFHFRNLSVLEKQNKDVINRLKNEHLEHRNSFSSSSSESTPILRSRGLSFGNNNNNSSPFKRPISPPNHTQTLGSPASTLNLNTSIRSSSPHRVFESPITNNKHERIPSIVSTYSSGDEFSLNDNNHQRTNSSPYILSNFSKFKDASSPYSSDSEESRSNNALLRIQRRRESSRMSDSKNSSTSINNEIDVLYCEPIPMVRHQVVKLLEKYNCIVVSITDGEELIKRATSQVKFDLILTALKISKVEAIDAVKLIKFTTGKNSTTPIVAVTGYPEEAKQSNCFDFIIEKPVTTDQIKKCMHKFSDEAIID</sequence>
<dbReference type="SUPFAM" id="SSF55785">
    <property type="entry name" value="PYP-like sensor domain (PAS domain)"/>
    <property type="match status" value="1"/>
</dbReference>
<dbReference type="FunFam" id="1.10.510.10:FF:000340">
    <property type="entry name" value="Serine threonine protein kinase"/>
    <property type="match status" value="1"/>
</dbReference>
<dbReference type="Pfam" id="PF00069">
    <property type="entry name" value="Pkinase"/>
    <property type="match status" value="2"/>
</dbReference>
<feature type="domain" description="Protein kinase" evidence="12">
    <location>
        <begin position="723"/>
        <end position="1094"/>
    </location>
</feature>
<dbReference type="PANTHER" id="PTHR24356:SF1">
    <property type="entry name" value="SERINE_THREONINE-PROTEIN KINASE GREATWALL"/>
    <property type="match status" value="1"/>
</dbReference>
<dbReference type="InterPro" id="IPR000014">
    <property type="entry name" value="PAS"/>
</dbReference>
<feature type="compositionally biased region" description="Polar residues" evidence="11">
    <location>
        <begin position="651"/>
        <end position="673"/>
    </location>
</feature>
<dbReference type="PROSITE" id="PS51285">
    <property type="entry name" value="AGC_KINASE_CTER"/>
    <property type="match status" value="1"/>
</dbReference>
<dbReference type="SUPFAM" id="SSF52172">
    <property type="entry name" value="CheY-like"/>
    <property type="match status" value="1"/>
</dbReference>
<evidence type="ECO:0000259" key="12">
    <source>
        <dbReference type="PROSITE" id="PS50011"/>
    </source>
</evidence>
<feature type="region of interest" description="Disordered" evidence="11">
    <location>
        <begin position="605"/>
        <end position="710"/>
    </location>
</feature>
<organism evidence="16 17">
    <name type="scientific">Candida verbasci</name>
    <dbReference type="NCBI Taxonomy" id="1227364"/>
    <lineage>
        <taxon>Eukaryota</taxon>
        <taxon>Fungi</taxon>
        <taxon>Dikarya</taxon>
        <taxon>Ascomycota</taxon>
        <taxon>Saccharomycotina</taxon>
        <taxon>Pichiomycetes</taxon>
        <taxon>Debaryomycetaceae</taxon>
        <taxon>Candida/Lodderomyces clade</taxon>
        <taxon>Candida</taxon>
    </lineage>
</organism>
<dbReference type="PROSITE" id="PS00108">
    <property type="entry name" value="PROTEIN_KINASE_ST"/>
    <property type="match status" value="1"/>
</dbReference>
<protein>
    <recommendedName>
        <fullName evidence="1">non-specific serine/threonine protein kinase</fullName>
        <ecNumber evidence="1">2.7.11.1</ecNumber>
    </recommendedName>
</protein>
<dbReference type="SMART" id="SM00220">
    <property type="entry name" value="S_TKc"/>
    <property type="match status" value="1"/>
</dbReference>
<dbReference type="InterPro" id="IPR011009">
    <property type="entry name" value="Kinase-like_dom_sf"/>
</dbReference>
<feature type="compositionally biased region" description="Polar residues" evidence="11">
    <location>
        <begin position="578"/>
        <end position="588"/>
    </location>
</feature>
<dbReference type="InterPro" id="IPR050236">
    <property type="entry name" value="Ser_Thr_kinase_AGC"/>
</dbReference>
<dbReference type="GO" id="GO:0005524">
    <property type="term" value="F:ATP binding"/>
    <property type="evidence" value="ECO:0007669"/>
    <property type="project" value="UniProtKB-KW"/>
</dbReference>
<evidence type="ECO:0000256" key="10">
    <source>
        <dbReference type="PROSITE-ProRule" id="PRU00169"/>
    </source>
</evidence>
<dbReference type="InterPro" id="IPR000719">
    <property type="entry name" value="Prot_kinase_dom"/>
</dbReference>
<keyword evidence="4" id="KW-0808">Transferase</keyword>
<keyword evidence="6" id="KW-0418">Kinase</keyword>
<keyword evidence="17" id="KW-1185">Reference proteome</keyword>
<keyword evidence="5" id="KW-0547">Nucleotide-binding</keyword>
<dbReference type="InterPro" id="IPR000961">
    <property type="entry name" value="AGC-kinase_C"/>
</dbReference>
<dbReference type="PANTHER" id="PTHR24356">
    <property type="entry name" value="SERINE/THREONINE-PROTEIN KINASE"/>
    <property type="match status" value="1"/>
</dbReference>
<dbReference type="InterPro" id="IPR011006">
    <property type="entry name" value="CheY-like_superfamily"/>
</dbReference>
<evidence type="ECO:0000259" key="14">
    <source>
        <dbReference type="PROSITE" id="PS50112"/>
    </source>
</evidence>
<evidence type="ECO:0000313" key="16">
    <source>
        <dbReference type="EMBL" id="CAI5760404.1"/>
    </source>
</evidence>
<feature type="domain" description="AGC-kinase C-terminal" evidence="15">
    <location>
        <begin position="1095"/>
        <end position="1182"/>
    </location>
</feature>
<dbReference type="GO" id="GO:0006950">
    <property type="term" value="P:response to stress"/>
    <property type="evidence" value="ECO:0007669"/>
    <property type="project" value="UniProtKB-ARBA"/>
</dbReference>
<evidence type="ECO:0000256" key="3">
    <source>
        <dbReference type="ARBA" id="ARBA00022553"/>
    </source>
</evidence>
<dbReference type="EMBL" id="CANTUO010000006">
    <property type="protein sequence ID" value="CAI5760404.1"/>
    <property type="molecule type" value="Genomic_DNA"/>
</dbReference>
<dbReference type="GO" id="GO:0004674">
    <property type="term" value="F:protein serine/threonine kinase activity"/>
    <property type="evidence" value="ECO:0007669"/>
    <property type="project" value="UniProtKB-KW"/>
</dbReference>
<comment type="catalytic activity">
    <reaction evidence="8">
        <text>L-threonyl-[protein] + ATP = O-phospho-L-threonyl-[protein] + ADP + H(+)</text>
        <dbReference type="Rhea" id="RHEA:46608"/>
        <dbReference type="Rhea" id="RHEA-COMP:11060"/>
        <dbReference type="Rhea" id="RHEA-COMP:11605"/>
        <dbReference type="ChEBI" id="CHEBI:15378"/>
        <dbReference type="ChEBI" id="CHEBI:30013"/>
        <dbReference type="ChEBI" id="CHEBI:30616"/>
        <dbReference type="ChEBI" id="CHEBI:61977"/>
        <dbReference type="ChEBI" id="CHEBI:456216"/>
        <dbReference type="EC" id="2.7.11.1"/>
    </reaction>
</comment>
<gene>
    <name evidence="16" type="ORF">CANVERA_P4914</name>
</gene>
<feature type="compositionally biased region" description="Polar residues" evidence="11">
    <location>
        <begin position="1235"/>
        <end position="1259"/>
    </location>
</feature>
<feature type="region of interest" description="Disordered" evidence="11">
    <location>
        <begin position="373"/>
        <end position="400"/>
    </location>
</feature>
<comment type="caution">
    <text evidence="16">The sequence shown here is derived from an EMBL/GenBank/DDBJ whole genome shotgun (WGS) entry which is preliminary data.</text>
</comment>
<evidence type="ECO:0000256" key="6">
    <source>
        <dbReference type="ARBA" id="ARBA00022777"/>
    </source>
</evidence>
<accession>A0A9W4U057</accession>
<dbReference type="GO" id="GO:0036180">
    <property type="term" value="P:filamentous growth of a population of unicellular organisms in response to biotic stimulus"/>
    <property type="evidence" value="ECO:0007669"/>
    <property type="project" value="UniProtKB-ARBA"/>
</dbReference>
<dbReference type="Gene3D" id="3.40.50.2300">
    <property type="match status" value="1"/>
</dbReference>
<evidence type="ECO:0000256" key="7">
    <source>
        <dbReference type="ARBA" id="ARBA00022840"/>
    </source>
</evidence>
<evidence type="ECO:0000256" key="4">
    <source>
        <dbReference type="ARBA" id="ARBA00022679"/>
    </source>
</evidence>
<dbReference type="OrthoDB" id="162894at2759"/>
<keyword evidence="2" id="KW-0723">Serine/threonine-protein kinase</keyword>
<feature type="region of interest" description="Disordered" evidence="11">
    <location>
        <begin position="1132"/>
        <end position="1168"/>
    </location>
</feature>
<feature type="compositionally biased region" description="Polar residues" evidence="11">
    <location>
        <begin position="40"/>
        <end position="61"/>
    </location>
</feature>
<keyword evidence="7" id="KW-0067">ATP-binding</keyword>
<dbReference type="InterPro" id="IPR001789">
    <property type="entry name" value="Sig_transdc_resp-reg_receiver"/>
</dbReference>
<dbReference type="Proteomes" id="UP001152885">
    <property type="component" value="Unassembled WGS sequence"/>
</dbReference>
<feature type="compositionally biased region" description="Basic and acidic residues" evidence="11">
    <location>
        <begin position="1133"/>
        <end position="1165"/>
    </location>
</feature>
<dbReference type="SMART" id="SM00448">
    <property type="entry name" value="REC"/>
    <property type="match status" value="1"/>
</dbReference>
<comment type="catalytic activity">
    <reaction evidence="9">
        <text>L-seryl-[protein] + ATP = O-phospho-L-seryl-[protein] + ADP + H(+)</text>
        <dbReference type="Rhea" id="RHEA:17989"/>
        <dbReference type="Rhea" id="RHEA-COMP:9863"/>
        <dbReference type="Rhea" id="RHEA-COMP:11604"/>
        <dbReference type="ChEBI" id="CHEBI:15378"/>
        <dbReference type="ChEBI" id="CHEBI:29999"/>
        <dbReference type="ChEBI" id="CHEBI:30616"/>
        <dbReference type="ChEBI" id="CHEBI:83421"/>
        <dbReference type="ChEBI" id="CHEBI:456216"/>
        <dbReference type="EC" id="2.7.11.1"/>
    </reaction>
</comment>
<dbReference type="Gene3D" id="1.10.510.10">
    <property type="entry name" value="Transferase(Phosphotransferase) domain 1"/>
    <property type="match status" value="2"/>
</dbReference>
<evidence type="ECO:0000256" key="11">
    <source>
        <dbReference type="SAM" id="MobiDB-lite"/>
    </source>
</evidence>
<name>A0A9W4U057_9ASCO</name>
<dbReference type="GO" id="GO:1900445">
    <property type="term" value="P:positive regulation of filamentous growth of a population of unicellular organisms in response to biotic stimulus"/>
    <property type="evidence" value="ECO:0007669"/>
    <property type="project" value="UniProtKB-ARBA"/>
</dbReference>
<reference evidence="16" key="1">
    <citation type="submission" date="2022-12" db="EMBL/GenBank/DDBJ databases">
        <authorList>
            <person name="Brejova B."/>
        </authorList>
    </citation>
    <scope>NUCLEOTIDE SEQUENCE</scope>
</reference>
<feature type="domain" description="PAS" evidence="14">
    <location>
        <begin position="76"/>
        <end position="149"/>
    </location>
</feature>